<proteinExistence type="predicted"/>
<evidence type="ECO:0000313" key="4">
    <source>
        <dbReference type="EMBL" id="SFU26714.1"/>
    </source>
</evidence>
<evidence type="ECO:0000256" key="2">
    <source>
        <dbReference type="ARBA" id="ARBA00023002"/>
    </source>
</evidence>
<dbReference type="Pfam" id="PF00107">
    <property type="entry name" value="ADH_zinc_N"/>
    <property type="match status" value="1"/>
</dbReference>
<dbReference type="Gene3D" id="3.40.50.720">
    <property type="entry name" value="NAD(P)-binding Rossmann-like Domain"/>
    <property type="match status" value="1"/>
</dbReference>
<keyword evidence="2" id="KW-0560">Oxidoreductase</keyword>
<reference evidence="4 5" key="1">
    <citation type="submission" date="2016-10" db="EMBL/GenBank/DDBJ databases">
        <authorList>
            <person name="de Groot N.N."/>
        </authorList>
    </citation>
    <scope>NUCLEOTIDE SEQUENCE [LARGE SCALE GENOMIC DNA]</scope>
    <source>
        <strain evidence="4 5">LMG 27731</strain>
    </source>
</reference>
<dbReference type="InterPro" id="IPR020843">
    <property type="entry name" value="ER"/>
</dbReference>
<dbReference type="InterPro" id="IPR013154">
    <property type="entry name" value="ADH-like_N"/>
</dbReference>
<evidence type="ECO:0000313" key="5">
    <source>
        <dbReference type="Proteomes" id="UP000198844"/>
    </source>
</evidence>
<dbReference type="GO" id="GO:0070402">
    <property type="term" value="F:NADPH binding"/>
    <property type="evidence" value="ECO:0007669"/>
    <property type="project" value="TreeGrafter"/>
</dbReference>
<dbReference type="PANTHER" id="PTHR48106">
    <property type="entry name" value="QUINONE OXIDOREDUCTASE PIG3-RELATED"/>
    <property type="match status" value="1"/>
</dbReference>
<dbReference type="AlphaFoldDB" id="A0A1I7ES21"/>
<feature type="domain" description="Enoyl reductase (ER)" evidence="3">
    <location>
        <begin position="23"/>
        <end position="339"/>
    </location>
</feature>
<gene>
    <name evidence="4" type="ORF">SAMN05192563_10663</name>
</gene>
<dbReference type="Pfam" id="PF08240">
    <property type="entry name" value="ADH_N"/>
    <property type="match status" value="1"/>
</dbReference>
<accession>A0A1I7ES21</accession>
<dbReference type="SUPFAM" id="SSF51735">
    <property type="entry name" value="NAD(P)-binding Rossmann-fold domains"/>
    <property type="match status" value="1"/>
</dbReference>
<dbReference type="CDD" id="cd08268">
    <property type="entry name" value="MDR2"/>
    <property type="match status" value="1"/>
</dbReference>
<dbReference type="SUPFAM" id="SSF50129">
    <property type="entry name" value="GroES-like"/>
    <property type="match status" value="1"/>
</dbReference>
<evidence type="ECO:0000256" key="1">
    <source>
        <dbReference type="ARBA" id="ARBA00022857"/>
    </source>
</evidence>
<dbReference type="PANTHER" id="PTHR48106:SF5">
    <property type="entry name" value="ZINC-CONTAINING ALCOHOL DEHYDROGENASE"/>
    <property type="match status" value="1"/>
</dbReference>
<protein>
    <submittedName>
        <fullName evidence="4">NADPH:quinone reductase</fullName>
    </submittedName>
</protein>
<evidence type="ECO:0000259" key="3">
    <source>
        <dbReference type="SMART" id="SM00829"/>
    </source>
</evidence>
<organism evidence="4 5">
    <name type="scientific">Paraburkholderia aspalathi</name>
    <dbReference type="NCBI Taxonomy" id="1324617"/>
    <lineage>
        <taxon>Bacteria</taxon>
        <taxon>Pseudomonadati</taxon>
        <taxon>Pseudomonadota</taxon>
        <taxon>Betaproteobacteria</taxon>
        <taxon>Burkholderiales</taxon>
        <taxon>Burkholderiaceae</taxon>
        <taxon>Paraburkholderia</taxon>
    </lineage>
</organism>
<dbReference type="Gene3D" id="3.90.180.10">
    <property type="entry name" value="Medium-chain alcohol dehydrogenases, catalytic domain"/>
    <property type="match status" value="1"/>
</dbReference>
<name>A0A1I7ES21_9BURK</name>
<dbReference type="EMBL" id="FPBH01000066">
    <property type="protein sequence ID" value="SFU26714.1"/>
    <property type="molecule type" value="Genomic_DNA"/>
</dbReference>
<dbReference type="InterPro" id="IPR013149">
    <property type="entry name" value="ADH-like_C"/>
</dbReference>
<dbReference type="InterPro" id="IPR036291">
    <property type="entry name" value="NAD(P)-bd_dom_sf"/>
</dbReference>
<keyword evidence="1" id="KW-0521">NADP</keyword>
<sequence>MVRVSQSIQEVVVSRSIKFSKAGGPEVLEFVEEQVAAPAAHEVRIKVKAIGLNRAEVMWRNDAYIEPVKFPAGLGYEVSGIVDAVGEDVTGLSVGDTVSTIPTFSMNRYSAYGEVVLMPDYVVVKHPPSLSFAEAASTWMMFMTAYGALIADAQLTRGDFVIIPAASSSVGLAAIQLANYAGATPIALTRTAAKRDRLLEAGAAHVIVTDEDDLLQEVMRITDGNGARVIFDPVGGPNFPKLIATLAHRGIVYLYGLLDEGETPIPILQLLRKLPTIKVYSLSSIGASEVSRKAAVEYILKGLESGALKPVVDRTFKFDEMVEAHRYLEGNSQFGKIVVTT</sequence>
<dbReference type="GO" id="GO:0016651">
    <property type="term" value="F:oxidoreductase activity, acting on NAD(P)H"/>
    <property type="evidence" value="ECO:0007669"/>
    <property type="project" value="TreeGrafter"/>
</dbReference>
<dbReference type="SMART" id="SM00829">
    <property type="entry name" value="PKS_ER"/>
    <property type="match status" value="1"/>
</dbReference>
<dbReference type="InterPro" id="IPR011032">
    <property type="entry name" value="GroES-like_sf"/>
</dbReference>
<dbReference type="Proteomes" id="UP000198844">
    <property type="component" value="Unassembled WGS sequence"/>
</dbReference>